<dbReference type="PROSITE" id="PS50297">
    <property type="entry name" value="ANK_REP_REGION"/>
    <property type="match status" value="2"/>
</dbReference>
<reference evidence="4 5" key="1">
    <citation type="journal article" date="2024" name="Commun. Biol.">
        <title>Comparative genomic analysis of thermophilic fungi reveals convergent evolutionary adaptations and gene losses.</title>
        <authorList>
            <person name="Steindorff A.S."/>
            <person name="Aguilar-Pontes M.V."/>
            <person name="Robinson A.J."/>
            <person name="Andreopoulos B."/>
            <person name="LaButti K."/>
            <person name="Kuo A."/>
            <person name="Mondo S."/>
            <person name="Riley R."/>
            <person name="Otillar R."/>
            <person name="Haridas S."/>
            <person name="Lipzen A."/>
            <person name="Grimwood J."/>
            <person name="Schmutz J."/>
            <person name="Clum A."/>
            <person name="Reid I.D."/>
            <person name="Moisan M.C."/>
            <person name="Butler G."/>
            <person name="Nguyen T.T.M."/>
            <person name="Dewar K."/>
            <person name="Conant G."/>
            <person name="Drula E."/>
            <person name="Henrissat B."/>
            <person name="Hansel C."/>
            <person name="Singer S."/>
            <person name="Hutchinson M.I."/>
            <person name="de Vries R.P."/>
            <person name="Natvig D.O."/>
            <person name="Powell A.J."/>
            <person name="Tsang A."/>
            <person name="Grigoriev I.V."/>
        </authorList>
    </citation>
    <scope>NUCLEOTIDE SEQUENCE [LARGE SCALE GENOMIC DNA]</scope>
    <source>
        <strain evidence="4 5">CBS 494.80</strain>
    </source>
</reference>
<dbReference type="SUPFAM" id="SSF81383">
    <property type="entry name" value="F-box domain"/>
    <property type="match status" value="1"/>
</dbReference>
<name>A0ABR4D208_9HELO</name>
<dbReference type="PROSITE" id="PS50088">
    <property type="entry name" value="ANK_REPEAT"/>
    <property type="match status" value="3"/>
</dbReference>
<dbReference type="EMBL" id="JAZHXI010000001">
    <property type="protein sequence ID" value="KAL2075857.1"/>
    <property type="molecule type" value="Genomic_DNA"/>
</dbReference>
<comment type="caution">
    <text evidence="4">The sequence shown here is derived from an EMBL/GenBank/DDBJ whole genome shotgun (WGS) entry which is preliminary data.</text>
</comment>
<evidence type="ECO:0000256" key="1">
    <source>
        <dbReference type="ARBA" id="ARBA00022737"/>
    </source>
</evidence>
<evidence type="ECO:0000256" key="2">
    <source>
        <dbReference type="ARBA" id="ARBA00023043"/>
    </source>
</evidence>
<organism evidence="4 5">
    <name type="scientific">Oculimacula yallundae</name>
    <dbReference type="NCBI Taxonomy" id="86028"/>
    <lineage>
        <taxon>Eukaryota</taxon>
        <taxon>Fungi</taxon>
        <taxon>Dikarya</taxon>
        <taxon>Ascomycota</taxon>
        <taxon>Pezizomycotina</taxon>
        <taxon>Leotiomycetes</taxon>
        <taxon>Helotiales</taxon>
        <taxon>Ploettnerulaceae</taxon>
        <taxon>Oculimacula</taxon>
    </lineage>
</organism>
<dbReference type="InterPro" id="IPR002110">
    <property type="entry name" value="Ankyrin_rpt"/>
</dbReference>
<keyword evidence="2 3" id="KW-0040">ANK repeat</keyword>
<keyword evidence="5" id="KW-1185">Reference proteome</keyword>
<dbReference type="SUPFAM" id="SSF48403">
    <property type="entry name" value="Ankyrin repeat"/>
    <property type="match status" value="1"/>
</dbReference>
<sequence>MKIINWWFTVMQVNINLESIGHEQKSSDRLLTLRRRFQRDRIASDRNPLTRFRVPAAAAMSFHDLPRETLLHIGSFLPRASLNSLLQVNRSVAILLTPELYNAEFPFNLFAGPPDDDVYAGSRIHALVGAVPSVRVYQCAMRWDSDLILGYLNEIGKETLERGTDLGYTLLHHIAGEGNTRLLDLIVAKGMNIDVQNITGETPLISAIYRLDLGMIRHLMVSGADATIEDSEGISALGHAIKIGDLDVLGSLIDGIEAQGRQINPSDKSVLDILNLPVISEDDLPILGFLIDRGMDLSWENQLGYSHLDLLMLYHEDTTIRFVLDHCGNMPEASWNRLLCRCNPNILEQETVLRILQGHLAAGGNAQRAQQGDSGETALHNFVNHNCVWGVKKLIEDGADVLAIGHNGKSVLLALLLSNGNAEAQNMTQVEEEKEIARMLIQAMVLKSEGHPASADVFSVYSQCYFPNSARATALHIAVQQGKETIVKLLLEHRANVFVLDGYCRTPLGRILYEGSHEARTRPELTHRLKLFAKDYEGMCVLVATEMKMQCYNFATDFPNDIAEPTQSFFEMAEACKMENLCTFLKDEMA</sequence>
<dbReference type="Pfam" id="PF13637">
    <property type="entry name" value="Ank_4"/>
    <property type="match status" value="1"/>
</dbReference>
<dbReference type="Pfam" id="PF00023">
    <property type="entry name" value="Ank"/>
    <property type="match status" value="1"/>
</dbReference>
<dbReference type="PANTHER" id="PTHR24198:SF165">
    <property type="entry name" value="ANKYRIN REPEAT-CONTAINING PROTEIN-RELATED"/>
    <property type="match status" value="1"/>
</dbReference>
<dbReference type="Proteomes" id="UP001595075">
    <property type="component" value="Unassembled WGS sequence"/>
</dbReference>
<dbReference type="InterPro" id="IPR036047">
    <property type="entry name" value="F-box-like_dom_sf"/>
</dbReference>
<feature type="repeat" description="ANK" evidence="3">
    <location>
        <begin position="166"/>
        <end position="198"/>
    </location>
</feature>
<feature type="repeat" description="ANK" evidence="3">
    <location>
        <begin position="199"/>
        <end position="231"/>
    </location>
</feature>
<gene>
    <name evidence="4" type="ORF">VTL71DRAFT_800</name>
</gene>
<protein>
    <submittedName>
        <fullName evidence="4">Uncharacterized protein</fullName>
    </submittedName>
</protein>
<proteinExistence type="predicted"/>
<evidence type="ECO:0000313" key="4">
    <source>
        <dbReference type="EMBL" id="KAL2075857.1"/>
    </source>
</evidence>
<dbReference type="PANTHER" id="PTHR24198">
    <property type="entry name" value="ANKYRIN REPEAT AND PROTEIN KINASE DOMAIN-CONTAINING PROTEIN"/>
    <property type="match status" value="1"/>
</dbReference>
<evidence type="ECO:0000313" key="5">
    <source>
        <dbReference type="Proteomes" id="UP001595075"/>
    </source>
</evidence>
<accession>A0ABR4D208</accession>
<dbReference type="InterPro" id="IPR036770">
    <property type="entry name" value="Ankyrin_rpt-contain_sf"/>
</dbReference>
<evidence type="ECO:0000256" key="3">
    <source>
        <dbReference type="PROSITE-ProRule" id="PRU00023"/>
    </source>
</evidence>
<feature type="repeat" description="ANK" evidence="3">
    <location>
        <begin position="470"/>
        <end position="502"/>
    </location>
</feature>
<dbReference type="SMART" id="SM00248">
    <property type="entry name" value="ANK"/>
    <property type="match status" value="6"/>
</dbReference>
<keyword evidence="1" id="KW-0677">Repeat</keyword>
<dbReference type="Gene3D" id="1.25.40.20">
    <property type="entry name" value="Ankyrin repeat-containing domain"/>
    <property type="match status" value="2"/>
</dbReference>